<dbReference type="Proteomes" id="UP000696485">
    <property type="component" value="Unassembled WGS sequence"/>
</dbReference>
<feature type="compositionally biased region" description="Low complexity" evidence="1">
    <location>
        <begin position="25"/>
        <end position="41"/>
    </location>
</feature>
<protein>
    <submittedName>
        <fullName evidence="2">Uncharacterized protein</fullName>
    </submittedName>
</protein>
<evidence type="ECO:0000313" key="2">
    <source>
        <dbReference type="EMBL" id="KAF9324993.1"/>
    </source>
</evidence>
<feature type="region of interest" description="Disordered" evidence="1">
    <location>
        <begin position="24"/>
        <end position="64"/>
    </location>
</feature>
<dbReference type="EMBL" id="JAAAUY010000994">
    <property type="protein sequence ID" value="KAF9324993.1"/>
    <property type="molecule type" value="Genomic_DNA"/>
</dbReference>
<accession>A0A9P5SEN8</accession>
<sequence>MVFPNSNEFFNVTSQLDENMAKLIQQEQHQHQQQQQPPQHQMENFMASASSSPVQDYLLAPSNM</sequence>
<keyword evidence="3" id="KW-1185">Reference proteome</keyword>
<evidence type="ECO:0000313" key="3">
    <source>
        <dbReference type="Proteomes" id="UP000696485"/>
    </source>
</evidence>
<dbReference type="AlphaFoldDB" id="A0A9P5SEN8"/>
<feature type="non-terminal residue" evidence="2">
    <location>
        <position position="64"/>
    </location>
</feature>
<organism evidence="2 3">
    <name type="scientific">Podila minutissima</name>
    <dbReference type="NCBI Taxonomy" id="64525"/>
    <lineage>
        <taxon>Eukaryota</taxon>
        <taxon>Fungi</taxon>
        <taxon>Fungi incertae sedis</taxon>
        <taxon>Mucoromycota</taxon>
        <taxon>Mortierellomycotina</taxon>
        <taxon>Mortierellomycetes</taxon>
        <taxon>Mortierellales</taxon>
        <taxon>Mortierellaceae</taxon>
        <taxon>Podila</taxon>
    </lineage>
</organism>
<name>A0A9P5SEN8_9FUNG</name>
<reference evidence="2" key="1">
    <citation type="journal article" date="2020" name="Fungal Divers.">
        <title>Resolving the Mortierellaceae phylogeny through synthesis of multi-gene phylogenetics and phylogenomics.</title>
        <authorList>
            <person name="Vandepol N."/>
            <person name="Liber J."/>
            <person name="Desiro A."/>
            <person name="Na H."/>
            <person name="Kennedy M."/>
            <person name="Barry K."/>
            <person name="Grigoriev I.V."/>
            <person name="Miller A.N."/>
            <person name="O'Donnell K."/>
            <person name="Stajich J.E."/>
            <person name="Bonito G."/>
        </authorList>
    </citation>
    <scope>NUCLEOTIDE SEQUENCE</scope>
    <source>
        <strain evidence="2">NVP1</strain>
    </source>
</reference>
<evidence type="ECO:0000256" key="1">
    <source>
        <dbReference type="SAM" id="MobiDB-lite"/>
    </source>
</evidence>
<gene>
    <name evidence="2" type="ORF">BG006_011494</name>
</gene>
<proteinExistence type="predicted"/>
<comment type="caution">
    <text evidence="2">The sequence shown here is derived from an EMBL/GenBank/DDBJ whole genome shotgun (WGS) entry which is preliminary data.</text>
</comment>